<proteinExistence type="predicted"/>
<dbReference type="RefSeq" id="WP_090220195.1">
    <property type="nucleotide sequence ID" value="NZ_FMWG01000010.1"/>
</dbReference>
<dbReference type="OrthoDB" id="7956241at2"/>
<organism evidence="2 3">
    <name type="scientific">Epibacterium ulvae</name>
    <dbReference type="NCBI Taxonomy" id="1156985"/>
    <lineage>
        <taxon>Bacteria</taxon>
        <taxon>Pseudomonadati</taxon>
        <taxon>Pseudomonadota</taxon>
        <taxon>Alphaproteobacteria</taxon>
        <taxon>Rhodobacterales</taxon>
        <taxon>Roseobacteraceae</taxon>
        <taxon>Epibacterium</taxon>
    </lineage>
</organism>
<evidence type="ECO:0000256" key="1">
    <source>
        <dbReference type="SAM" id="Phobius"/>
    </source>
</evidence>
<dbReference type="EMBL" id="FMWG01000010">
    <property type="protein sequence ID" value="SCZ70002.1"/>
    <property type="molecule type" value="Genomic_DNA"/>
</dbReference>
<dbReference type="AlphaFoldDB" id="A0A1G5R7D8"/>
<sequence length="293" mass="31362">MLTNRTGVMAAATLCAALGIGYFMQPSTAPETRQVVERTEPVIDAVDELPLEKITLTSAQSHVTQETVSQQSPVQPCELHAQATAQPGAVVALNVVAPCMSGARLTVHHNGLMFSEILNAEGHLNVQVPALSESAVFLIDADQGKGAVATVQIPDFESVERVVLQWQGNTGFELHAREFGAHYGDQGHVWHGAETVGAGTVHRLGDASLLAARQVEIYSIAKHPDSVSGQVALTIEAEVTSQNCGRDVSAQTMEFQQGQLRTRELQLNIPNCDATGDFLVLNNLVENLKIAQN</sequence>
<evidence type="ECO:0000313" key="3">
    <source>
        <dbReference type="Proteomes" id="UP000198767"/>
    </source>
</evidence>
<evidence type="ECO:0008006" key="4">
    <source>
        <dbReference type="Google" id="ProtNLM"/>
    </source>
</evidence>
<keyword evidence="1" id="KW-0812">Transmembrane</keyword>
<reference evidence="2 3" key="1">
    <citation type="submission" date="2016-10" db="EMBL/GenBank/DDBJ databases">
        <authorList>
            <person name="de Groot N.N."/>
        </authorList>
    </citation>
    <scope>NUCLEOTIDE SEQUENCE [LARGE SCALE GENOMIC DNA]</scope>
    <source>
        <strain evidence="2 3">U95</strain>
    </source>
</reference>
<feature type="transmembrane region" description="Helical" evidence="1">
    <location>
        <begin position="7"/>
        <end position="24"/>
    </location>
</feature>
<protein>
    <recommendedName>
        <fullName evidence="4">Translocase</fullName>
    </recommendedName>
</protein>
<evidence type="ECO:0000313" key="2">
    <source>
        <dbReference type="EMBL" id="SCZ70002.1"/>
    </source>
</evidence>
<name>A0A1G5R7D8_9RHOB</name>
<dbReference type="Proteomes" id="UP000198767">
    <property type="component" value="Unassembled WGS sequence"/>
</dbReference>
<gene>
    <name evidence="2" type="ORF">SAMN04488118_1109</name>
</gene>
<dbReference type="STRING" id="1156985.SAMN04488118_1109"/>
<accession>A0A1G5R7D8</accession>
<keyword evidence="1" id="KW-1133">Transmembrane helix</keyword>
<keyword evidence="3" id="KW-1185">Reference proteome</keyword>
<keyword evidence="1" id="KW-0472">Membrane</keyword>